<accession>A0ABS1WW16</accession>
<dbReference type="SUPFAM" id="SSF54427">
    <property type="entry name" value="NTF2-like"/>
    <property type="match status" value="1"/>
</dbReference>
<comment type="caution">
    <text evidence="4">The sequence shown here is derived from an EMBL/GenBank/DDBJ whole genome shotgun (WGS) entry which is preliminary data.</text>
</comment>
<evidence type="ECO:0000313" key="5">
    <source>
        <dbReference type="Proteomes" id="UP000661077"/>
    </source>
</evidence>
<dbReference type="Pfam" id="PF02810">
    <property type="entry name" value="SEC-C"/>
    <property type="match status" value="1"/>
</dbReference>
<evidence type="ECO:0000256" key="1">
    <source>
        <dbReference type="ARBA" id="ARBA00010839"/>
    </source>
</evidence>
<dbReference type="PANTHER" id="PTHR33747:SF1">
    <property type="entry name" value="ADENYLATE CYCLASE-ASSOCIATED CAP C-TERMINAL DOMAIN-CONTAINING PROTEIN"/>
    <property type="match status" value="1"/>
</dbReference>
<dbReference type="EMBL" id="JAEVLS010000002">
    <property type="protein sequence ID" value="MBM0105176.1"/>
    <property type="molecule type" value="Genomic_DNA"/>
</dbReference>
<proteinExistence type="inferred from homology"/>
<name>A0ABS1WW16_9GAMM</name>
<dbReference type="InterPro" id="IPR004027">
    <property type="entry name" value="SEC_C_motif"/>
</dbReference>
<evidence type="ECO:0000256" key="2">
    <source>
        <dbReference type="HAMAP-Rule" id="MF_00612"/>
    </source>
</evidence>
<protein>
    <recommendedName>
        <fullName evidence="2">UPF0225 protein JM946_10460</fullName>
    </recommendedName>
</protein>
<dbReference type="RefSeq" id="WP_203167886.1">
    <property type="nucleotide sequence ID" value="NZ_JAEVLS010000002.1"/>
</dbReference>
<dbReference type="InterPro" id="IPR048469">
    <property type="entry name" value="YchJ-like_M"/>
</dbReference>
<organism evidence="4 5">
    <name type="scientific">Steroidobacter gossypii</name>
    <dbReference type="NCBI Taxonomy" id="2805490"/>
    <lineage>
        <taxon>Bacteria</taxon>
        <taxon>Pseudomonadati</taxon>
        <taxon>Pseudomonadota</taxon>
        <taxon>Gammaproteobacteria</taxon>
        <taxon>Steroidobacterales</taxon>
        <taxon>Steroidobacteraceae</taxon>
        <taxon>Steroidobacter</taxon>
    </lineage>
</organism>
<evidence type="ECO:0000313" key="4">
    <source>
        <dbReference type="EMBL" id="MBM0105176.1"/>
    </source>
</evidence>
<dbReference type="Proteomes" id="UP000661077">
    <property type="component" value="Unassembled WGS sequence"/>
</dbReference>
<gene>
    <name evidence="4" type="ORF">JM946_10460</name>
</gene>
<dbReference type="PANTHER" id="PTHR33747">
    <property type="entry name" value="UPF0225 PROTEIN SCO1677"/>
    <property type="match status" value="1"/>
</dbReference>
<dbReference type="Pfam" id="PF17775">
    <property type="entry name" value="YchJ_M-like"/>
    <property type="match status" value="1"/>
</dbReference>
<dbReference type="InterPro" id="IPR023006">
    <property type="entry name" value="YchJ-like"/>
</dbReference>
<dbReference type="Gene3D" id="3.10.450.50">
    <property type="match status" value="1"/>
</dbReference>
<feature type="domain" description="YchJ-like middle NTF2-like" evidence="3">
    <location>
        <begin position="26"/>
        <end position="119"/>
    </location>
</feature>
<evidence type="ECO:0000259" key="3">
    <source>
        <dbReference type="Pfam" id="PF17775"/>
    </source>
</evidence>
<dbReference type="InterPro" id="IPR032710">
    <property type="entry name" value="NTF2-like_dom_sf"/>
</dbReference>
<keyword evidence="5" id="KW-1185">Reference proteome</keyword>
<reference evidence="4 5" key="1">
    <citation type="journal article" date="2021" name="Int. J. Syst. Evol. Microbiol.">
        <title>Steroidobacter gossypii sp. nov., isolated from soil of cotton cropping field.</title>
        <authorList>
            <person name="Huang R."/>
            <person name="Yang S."/>
            <person name="Zhen C."/>
            <person name="Liu W."/>
        </authorList>
    </citation>
    <scope>NUCLEOTIDE SEQUENCE [LARGE SCALE GENOMIC DNA]</scope>
    <source>
        <strain evidence="4 5">S1-65</strain>
    </source>
</reference>
<comment type="similarity">
    <text evidence="1 2">Belongs to the UPF0225 family.</text>
</comment>
<sequence>MNCPCGSAREYERCCGRWHRGGLAPDAESLMRSRYSAFVLANEEYLLATWHPTKRPNSITFDTNQKWLGLKIVEATSTGATTAEVEFIARYRIGGGSAARLHERSRFVKEADRWWYVDGDIRA</sequence>
<dbReference type="HAMAP" id="MF_00612">
    <property type="entry name" value="UPF0225"/>
    <property type="match status" value="1"/>
</dbReference>